<dbReference type="PANTHER" id="PTHR11579:SF0">
    <property type="entry name" value="PROTEIN-L-ISOASPARTATE(D-ASPARTATE) O-METHYLTRANSFERASE"/>
    <property type="match status" value="1"/>
</dbReference>
<dbReference type="InterPro" id="IPR000682">
    <property type="entry name" value="PCMT"/>
</dbReference>
<dbReference type="PROSITE" id="PS01279">
    <property type="entry name" value="PCMT"/>
    <property type="match status" value="1"/>
</dbReference>
<dbReference type="SUPFAM" id="SSF53335">
    <property type="entry name" value="S-adenosyl-L-methionine-dependent methyltransferases"/>
    <property type="match status" value="1"/>
</dbReference>
<dbReference type="NCBIfam" id="NF001453">
    <property type="entry name" value="PRK00312.1"/>
    <property type="match status" value="1"/>
</dbReference>
<evidence type="ECO:0000256" key="4">
    <source>
        <dbReference type="ARBA" id="ARBA00022603"/>
    </source>
</evidence>
<evidence type="ECO:0000256" key="7">
    <source>
        <dbReference type="HAMAP-Rule" id="MF_00090"/>
    </source>
</evidence>
<keyword evidence="5 7" id="KW-0808">Transferase</keyword>
<proteinExistence type="inferred from homology"/>
<evidence type="ECO:0000256" key="2">
    <source>
        <dbReference type="ARBA" id="ARBA00005369"/>
    </source>
</evidence>
<evidence type="ECO:0000256" key="1">
    <source>
        <dbReference type="ARBA" id="ARBA00004496"/>
    </source>
</evidence>
<keyword evidence="3 7" id="KW-0963">Cytoplasm</keyword>
<dbReference type="Gene3D" id="3.40.50.150">
    <property type="entry name" value="Vaccinia Virus protein VP39"/>
    <property type="match status" value="1"/>
</dbReference>
<dbReference type="GO" id="GO:0005737">
    <property type="term" value="C:cytoplasm"/>
    <property type="evidence" value="ECO:0007669"/>
    <property type="project" value="UniProtKB-SubCell"/>
</dbReference>
<keyword evidence="8" id="KW-0732">Signal</keyword>
<feature type="active site" evidence="7">
    <location>
        <position position="88"/>
    </location>
</feature>
<gene>
    <name evidence="7" type="primary">pcm</name>
    <name evidence="9" type="ORF">AW736_14665</name>
</gene>
<dbReference type="EC" id="2.1.1.77" evidence="7"/>
<dbReference type="AlphaFoldDB" id="A0A178IGQ1"/>
<reference evidence="9 10" key="1">
    <citation type="submission" date="2016-01" db="EMBL/GenBank/DDBJ databases">
        <title>High potential of lignocellulose degradation of a new Verrucomicrobia species.</title>
        <authorList>
            <person name="Wang Y."/>
            <person name="Shi Y."/>
            <person name="Qiu Z."/>
            <person name="Liu S."/>
            <person name="Yang H."/>
        </authorList>
    </citation>
    <scope>NUCLEOTIDE SEQUENCE [LARGE SCALE GENOMIC DNA]</scope>
    <source>
        <strain evidence="9 10">TSB47</strain>
    </source>
</reference>
<evidence type="ECO:0000256" key="5">
    <source>
        <dbReference type="ARBA" id="ARBA00022679"/>
    </source>
</evidence>
<evidence type="ECO:0000313" key="10">
    <source>
        <dbReference type="Proteomes" id="UP000078486"/>
    </source>
</evidence>
<dbReference type="GO" id="GO:0004719">
    <property type="term" value="F:protein-L-isoaspartate (D-aspartate) O-methyltransferase activity"/>
    <property type="evidence" value="ECO:0007669"/>
    <property type="project" value="UniProtKB-UniRule"/>
</dbReference>
<accession>A0A178IGQ1</accession>
<keyword evidence="6 7" id="KW-0949">S-adenosyl-L-methionine</keyword>
<comment type="similarity">
    <text evidence="2 7">Belongs to the methyltransferase superfamily. L-isoaspartyl/D-aspartyl protein methyltransferase family.</text>
</comment>
<comment type="function">
    <text evidence="7">Catalyzes the methyl esterification of L-isoaspartyl residues in peptides and proteins that result from spontaneous decomposition of normal L-aspartyl and L-asparaginyl residues. It plays a role in the repair and/or degradation of damaged proteins.</text>
</comment>
<evidence type="ECO:0000256" key="3">
    <source>
        <dbReference type="ARBA" id="ARBA00022490"/>
    </source>
</evidence>
<dbReference type="OrthoDB" id="9772751at2"/>
<feature type="signal peptide" evidence="8">
    <location>
        <begin position="1"/>
        <end position="24"/>
    </location>
</feature>
<protein>
    <recommendedName>
        <fullName evidence="7">Protein-L-isoaspartate O-methyltransferase</fullName>
        <ecNumber evidence="7">2.1.1.77</ecNumber>
    </recommendedName>
    <alternativeName>
        <fullName evidence="7">L-isoaspartyl protein carboxyl methyltransferase</fullName>
    </alternativeName>
    <alternativeName>
        <fullName evidence="7">Protein L-isoaspartyl methyltransferase</fullName>
    </alternativeName>
    <alternativeName>
        <fullName evidence="7">Protein-beta-aspartate methyltransferase</fullName>
        <shortName evidence="7">PIMT</shortName>
    </alternativeName>
</protein>
<keyword evidence="4 7" id="KW-0489">Methyltransferase</keyword>
<dbReference type="Pfam" id="PF01135">
    <property type="entry name" value="PCMT"/>
    <property type="match status" value="1"/>
</dbReference>
<feature type="chain" id="PRO_5008088780" description="Protein-L-isoaspartate O-methyltransferase" evidence="8">
    <location>
        <begin position="25"/>
        <end position="243"/>
    </location>
</feature>
<comment type="subcellular location">
    <subcellularLocation>
        <location evidence="1 7">Cytoplasm</location>
    </subcellularLocation>
</comment>
<dbReference type="EMBL" id="LRRQ01000103">
    <property type="protein sequence ID" value="OAM89192.1"/>
    <property type="molecule type" value="Genomic_DNA"/>
</dbReference>
<dbReference type="NCBIfam" id="TIGR00080">
    <property type="entry name" value="pimt"/>
    <property type="match status" value="1"/>
</dbReference>
<dbReference type="Proteomes" id="UP000078486">
    <property type="component" value="Unassembled WGS sequence"/>
</dbReference>
<evidence type="ECO:0000256" key="6">
    <source>
        <dbReference type="ARBA" id="ARBA00022691"/>
    </source>
</evidence>
<evidence type="ECO:0000313" key="9">
    <source>
        <dbReference type="EMBL" id="OAM89192.1"/>
    </source>
</evidence>
<dbReference type="PANTHER" id="PTHR11579">
    <property type="entry name" value="PROTEIN-L-ISOASPARTATE O-METHYLTRANSFERASE"/>
    <property type="match status" value="1"/>
</dbReference>
<comment type="catalytic activity">
    <reaction evidence="7">
        <text>[protein]-L-isoaspartate + S-adenosyl-L-methionine = [protein]-L-isoaspartate alpha-methyl ester + S-adenosyl-L-homocysteine</text>
        <dbReference type="Rhea" id="RHEA:12705"/>
        <dbReference type="Rhea" id="RHEA-COMP:12143"/>
        <dbReference type="Rhea" id="RHEA-COMP:12144"/>
        <dbReference type="ChEBI" id="CHEBI:57856"/>
        <dbReference type="ChEBI" id="CHEBI:59789"/>
        <dbReference type="ChEBI" id="CHEBI:90596"/>
        <dbReference type="ChEBI" id="CHEBI:90598"/>
        <dbReference type="EC" id="2.1.1.77"/>
    </reaction>
</comment>
<sequence length="243" mass="26708">MAPILPAFLLLLLACGCLLGVARAADAPDAKKQREDMVRRQLLPRGIGHPDVLRAMRTVPREEFVPEKIRHLAYDDRPLPIGWEQTISQPYIVAFMTEALAPGPEDRVLEIGTGSGYQAAVLSMLVKEVCSIEIVEPLAWRAEKTLARLGYASVRTRAGDGYQGWAEASPFDAIIVTCAPDHVPAPLVAQLKEGGRMIIPVGEEGAVQELVLLRKKKGRVRRQSVMDVRFVPMTGTQPRQGEN</sequence>
<organism evidence="9 10">
    <name type="scientific">Termitidicoccus mucosus</name>
    <dbReference type="NCBI Taxonomy" id="1184151"/>
    <lineage>
        <taxon>Bacteria</taxon>
        <taxon>Pseudomonadati</taxon>
        <taxon>Verrucomicrobiota</taxon>
        <taxon>Opitutia</taxon>
        <taxon>Opitutales</taxon>
        <taxon>Opitutaceae</taxon>
        <taxon>Termitidicoccus</taxon>
    </lineage>
</organism>
<dbReference type="STRING" id="1184151.AW736_14665"/>
<dbReference type="InterPro" id="IPR029063">
    <property type="entry name" value="SAM-dependent_MTases_sf"/>
</dbReference>
<evidence type="ECO:0000256" key="8">
    <source>
        <dbReference type="SAM" id="SignalP"/>
    </source>
</evidence>
<dbReference type="CDD" id="cd02440">
    <property type="entry name" value="AdoMet_MTases"/>
    <property type="match status" value="1"/>
</dbReference>
<dbReference type="GO" id="GO:0032259">
    <property type="term" value="P:methylation"/>
    <property type="evidence" value="ECO:0007669"/>
    <property type="project" value="UniProtKB-KW"/>
</dbReference>
<comment type="caution">
    <text evidence="9">The sequence shown here is derived from an EMBL/GenBank/DDBJ whole genome shotgun (WGS) entry which is preliminary data.</text>
</comment>
<name>A0A178IGQ1_9BACT</name>
<dbReference type="GO" id="GO:0030091">
    <property type="term" value="P:protein repair"/>
    <property type="evidence" value="ECO:0007669"/>
    <property type="project" value="UniProtKB-UniRule"/>
</dbReference>
<dbReference type="HAMAP" id="MF_00090">
    <property type="entry name" value="PIMT"/>
    <property type="match status" value="1"/>
</dbReference>
<keyword evidence="10" id="KW-1185">Reference proteome</keyword>
<dbReference type="FunFam" id="3.40.50.150:FF:000010">
    <property type="entry name" value="Protein-L-isoaspartate O-methyltransferase"/>
    <property type="match status" value="1"/>
</dbReference>
<dbReference type="RefSeq" id="WP_068770919.1">
    <property type="nucleotide sequence ID" value="NZ_CP109796.1"/>
</dbReference>